<evidence type="ECO:0000256" key="8">
    <source>
        <dbReference type="PIRNR" id="PIRNR006351"/>
    </source>
</evidence>
<dbReference type="NCBIfam" id="TIGR00410">
    <property type="entry name" value="lacE"/>
    <property type="match status" value="1"/>
</dbReference>
<dbReference type="AlphaFoldDB" id="A0A1S7FXA2"/>
<dbReference type="EMBL" id="CP011102">
    <property type="protein sequence ID" value="AQY52053.1"/>
    <property type="molecule type" value="Genomic_DNA"/>
</dbReference>
<dbReference type="InterPro" id="IPR004796">
    <property type="entry name" value="PTS_IIC_cello"/>
</dbReference>
<dbReference type="Proteomes" id="UP000223060">
    <property type="component" value="Chromosome"/>
</dbReference>
<dbReference type="RefSeq" id="WP_036061175.1">
    <property type="nucleotide sequence ID" value="NZ_CP011102.1"/>
</dbReference>
<evidence type="ECO:0000256" key="6">
    <source>
        <dbReference type="ARBA" id="ARBA00022989"/>
    </source>
</evidence>
<sequence length="447" mass="48789">MNKFYAFLENRLAPVAAKLSAQRHLASIRDGIMLAMPFLIIGSVFMIIQYLPIPGYEDFMANIFGSQWQVKLGYPVEASYNIMAILACFGVAYRLAEKYKTADPLMSGAVALVSFILTIPQITSFTPEGSKTAYDVGGVIPTILTGSQGLFVAIVVALVATEIFRVIFEKNWVIKMPNGVPEAVGKSFIALIPGFITITTIWIFRLLIELTPFSSINEIISTVIGIPMHYIGSTLPGMIVTVIIIALLWSIGLHGDAIIGAFTNPVWLANMDANRAAFQSGKELPNIITQQFYELWIVPGGTGALLGLVILLFWRAKSKQMKQLAKISGPASLFNISEPIVFGVPIVLNPYFIIPFVLTPVLLVIITYFGMDSGLVAKPAGIALPWTTPPIISGFLATGGKISGSVMQIINIALAMLIYWPFFKVWDAQKYKEEQALVNEETGGTNQ</sequence>
<feature type="transmembrane region" description="Helical" evidence="9">
    <location>
        <begin position="105"/>
        <end position="123"/>
    </location>
</feature>
<evidence type="ECO:0000259" key="10">
    <source>
        <dbReference type="PROSITE" id="PS51105"/>
    </source>
</evidence>
<keyword evidence="6 9" id="KW-1133">Transmembrane helix</keyword>
<dbReference type="InterPro" id="IPR051088">
    <property type="entry name" value="PTS_Sugar-EIIC/EIIB"/>
</dbReference>
<evidence type="ECO:0000313" key="12">
    <source>
        <dbReference type="EMBL" id="MBC1501672.1"/>
    </source>
</evidence>
<keyword evidence="12" id="KW-0808">Transferase</keyword>
<dbReference type="Pfam" id="PF02378">
    <property type="entry name" value="PTS_EIIC"/>
    <property type="match status" value="1"/>
</dbReference>
<dbReference type="GO" id="GO:0005886">
    <property type="term" value="C:plasma membrane"/>
    <property type="evidence" value="ECO:0007669"/>
    <property type="project" value="UniProtKB-SubCell"/>
</dbReference>
<dbReference type="InterPro" id="IPR003352">
    <property type="entry name" value="PTS_EIIC"/>
</dbReference>
<dbReference type="PROSITE" id="PS51105">
    <property type="entry name" value="PTS_EIIC_TYPE_3"/>
    <property type="match status" value="1"/>
</dbReference>
<comment type="function">
    <text evidence="8">The phosphoenolpyruvate-dependent sugar phosphotransferase system (PTS), a major carbohydrate active -transport system, catalyzes the phosphorylation of incoming sugar substrates concomitant with their translocation across the cell membrane.</text>
</comment>
<dbReference type="PIRSF" id="PIRSF006351">
    <property type="entry name" value="PTS_EIIC-Cellobiose"/>
    <property type="match status" value="1"/>
</dbReference>
<evidence type="ECO:0000313" key="14">
    <source>
        <dbReference type="Proteomes" id="UP000564536"/>
    </source>
</evidence>
<keyword evidence="2 8" id="KW-0813">Transport</keyword>
<reference evidence="13" key="2">
    <citation type="submission" date="2015-03" db="EMBL/GenBank/DDBJ databases">
        <authorList>
            <person name="Ferrari E."/>
            <person name="Walter M.C."/>
            <person name="Huptas C."/>
            <person name="Scherer S."/>
            <person name="Mueller-Herbst S."/>
        </authorList>
    </citation>
    <scope>NUCLEOTIDE SEQUENCE [LARGE SCALE GENOMIC DNA]</scope>
    <source>
        <strain evidence="13">LWP01</strain>
    </source>
</reference>
<feature type="transmembrane region" description="Helical" evidence="9">
    <location>
        <begin position="143"/>
        <end position="168"/>
    </location>
</feature>
<feature type="transmembrane region" description="Helical" evidence="9">
    <location>
        <begin position="72"/>
        <end position="93"/>
    </location>
</feature>
<dbReference type="KEGG" id="lwi:UE46_14200"/>
<keyword evidence="7 8" id="KW-0472">Membrane</keyword>
<evidence type="ECO:0000256" key="2">
    <source>
        <dbReference type="ARBA" id="ARBA00022448"/>
    </source>
</evidence>
<evidence type="ECO:0000256" key="7">
    <source>
        <dbReference type="ARBA" id="ARBA00023136"/>
    </source>
</evidence>
<evidence type="ECO:0000256" key="3">
    <source>
        <dbReference type="ARBA" id="ARBA00022475"/>
    </source>
</evidence>
<protein>
    <recommendedName>
        <fullName evidence="8">Permease IIC component</fullName>
    </recommendedName>
</protein>
<dbReference type="EMBL" id="JAARRL010000027">
    <property type="protein sequence ID" value="MBC1501672.1"/>
    <property type="molecule type" value="Genomic_DNA"/>
</dbReference>
<dbReference type="PANTHER" id="PTHR33989:SF11">
    <property type="entry name" value="LICHENAN PERMEASE IIC COMPONENT"/>
    <property type="match status" value="1"/>
</dbReference>
<dbReference type="NCBIfam" id="TIGR00359">
    <property type="entry name" value="cello_pts_IIC"/>
    <property type="match status" value="1"/>
</dbReference>
<evidence type="ECO:0000256" key="1">
    <source>
        <dbReference type="ARBA" id="ARBA00004651"/>
    </source>
</evidence>
<reference evidence="12 14" key="3">
    <citation type="submission" date="2020-03" db="EMBL/GenBank/DDBJ databases">
        <title>Soil Listeria distribution.</title>
        <authorList>
            <person name="Liao J."/>
            <person name="Wiedmann M."/>
        </authorList>
    </citation>
    <scope>NUCLEOTIDE SEQUENCE [LARGE SCALE GENOMIC DNA]</scope>
    <source>
        <strain evidence="12 14">FSL L7-1523</strain>
    </source>
</reference>
<proteinExistence type="predicted"/>
<feature type="transmembrane region" description="Helical" evidence="9">
    <location>
        <begin position="295"/>
        <end position="314"/>
    </location>
</feature>
<evidence type="ECO:0000256" key="4">
    <source>
        <dbReference type="ARBA" id="ARBA00022597"/>
    </source>
</evidence>
<accession>A0A1S7FXA2</accession>
<feature type="transmembrane region" description="Helical" evidence="9">
    <location>
        <begin position="239"/>
        <end position="262"/>
    </location>
</feature>
<keyword evidence="13" id="KW-1185">Reference proteome</keyword>
<keyword evidence="3 8" id="KW-1003">Cell membrane</keyword>
<dbReference type="GO" id="GO:0008982">
    <property type="term" value="F:protein-N(PI)-phosphohistidine-sugar phosphotransferase activity"/>
    <property type="evidence" value="ECO:0007669"/>
    <property type="project" value="UniProtKB-UniRule"/>
</dbReference>
<name>A0A1S7FXA2_9LIST</name>
<dbReference type="GO" id="GO:1901264">
    <property type="term" value="P:carbohydrate derivative transport"/>
    <property type="evidence" value="ECO:0007669"/>
    <property type="project" value="TreeGrafter"/>
</dbReference>
<comment type="subcellular location">
    <subcellularLocation>
        <location evidence="1">Cell membrane</location>
        <topology evidence="1">Multi-pass membrane protein</topology>
    </subcellularLocation>
</comment>
<dbReference type="Proteomes" id="UP000564536">
    <property type="component" value="Unassembled WGS sequence"/>
</dbReference>
<evidence type="ECO:0000256" key="5">
    <source>
        <dbReference type="ARBA" id="ARBA00022692"/>
    </source>
</evidence>
<gene>
    <name evidence="12" type="primary">celB</name>
    <name evidence="12" type="ORF">HB943_13780</name>
    <name evidence="11" type="ORF">UE46_14200</name>
</gene>
<feature type="transmembrane region" description="Helical" evidence="9">
    <location>
        <begin position="351"/>
        <end position="371"/>
    </location>
</feature>
<evidence type="ECO:0000313" key="11">
    <source>
        <dbReference type="EMBL" id="AQY52053.1"/>
    </source>
</evidence>
<feature type="domain" description="PTS EIIC type-3" evidence="10">
    <location>
        <begin position="8"/>
        <end position="422"/>
    </location>
</feature>
<feature type="transmembrane region" description="Helical" evidence="9">
    <location>
        <begin position="32"/>
        <end position="52"/>
    </location>
</feature>
<dbReference type="InterPro" id="IPR004501">
    <property type="entry name" value="PTS_EIIC_3"/>
</dbReference>
<organism evidence="11 13">
    <name type="scientific">Listeria weihenstephanensis</name>
    <dbReference type="NCBI Taxonomy" id="1006155"/>
    <lineage>
        <taxon>Bacteria</taxon>
        <taxon>Bacillati</taxon>
        <taxon>Bacillota</taxon>
        <taxon>Bacilli</taxon>
        <taxon>Bacillales</taxon>
        <taxon>Listeriaceae</taxon>
        <taxon>Listeria</taxon>
    </lineage>
</organism>
<evidence type="ECO:0000313" key="13">
    <source>
        <dbReference type="Proteomes" id="UP000223060"/>
    </source>
</evidence>
<dbReference type="PANTHER" id="PTHR33989">
    <property type="match status" value="1"/>
</dbReference>
<evidence type="ECO:0000256" key="9">
    <source>
        <dbReference type="SAM" id="Phobius"/>
    </source>
</evidence>
<keyword evidence="5 9" id="KW-0812">Transmembrane</keyword>
<reference evidence="11" key="1">
    <citation type="submission" date="2015-03" db="EMBL/GenBank/DDBJ databases">
        <authorList>
            <person name="Murphy D."/>
        </authorList>
    </citation>
    <scope>NUCLEOTIDE SEQUENCE [LARGE SCALE GENOMIC DNA]</scope>
    <source>
        <strain evidence="11">WS 4560</strain>
    </source>
</reference>
<keyword evidence="4 8" id="KW-0762">Sugar transport</keyword>
<feature type="transmembrane region" description="Helical" evidence="9">
    <location>
        <begin position="391"/>
        <end position="422"/>
    </location>
</feature>
<feature type="transmembrane region" description="Helical" evidence="9">
    <location>
        <begin position="188"/>
        <end position="208"/>
    </location>
</feature>
<dbReference type="GO" id="GO:0009401">
    <property type="term" value="P:phosphoenolpyruvate-dependent sugar phosphotransferase system"/>
    <property type="evidence" value="ECO:0007669"/>
    <property type="project" value="InterPro"/>
</dbReference>